<reference evidence="1" key="1">
    <citation type="submission" date="2020-08" db="EMBL/GenBank/DDBJ databases">
        <title>Genome sequencing and assembly of the red palm weevil Rhynchophorus ferrugineus.</title>
        <authorList>
            <person name="Dias G.B."/>
            <person name="Bergman C.M."/>
            <person name="Manee M."/>
        </authorList>
    </citation>
    <scope>NUCLEOTIDE SEQUENCE</scope>
    <source>
        <strain evidence="1">AA-2017</strain>
        <tissue evidence="1">Whole larva</tissue>
    </source>
</reference>
<evidence type="ECO:0000313" key="2">
    <source>
        <dbReference type="Proteomes" id="UP000625711"/>
    </source>
</evidence>
<proteinExistence type="predicted"/>
<comment type="caution">
    <text evidence="1">The sequence shown here is derived from an EMBL/GenBank/DDBJ whole genome shotgun (WGS) entry which is preliminary data.</text>
</comment>
<sequence>MSCQSRPLSGSLYEAISERPNLELNVIDTFEKDQLTGTEETAKSALISGNDDCSGIYDRVSPGPATCIALVFIEVKDVMNSGAGYQWSSAMAFDAT</sequence>
<evidence type="ECO:0000313" key="1">
    <source>
        <dbReference type="EMBL" id="KAF7285764.1"/>
    </source>
</evidence>
<dbReference type="AlphaFoldDB" id="A0A834MNJ4"/>
<organism evidence="1 2">
    <name type="scientific">Rhynchophorus ferrugineus</name>
    <name type="common">Red palm weevil</name>
    <name type="synonym">Curculio ferrugineus</name>
    <dbReference type="NCBI Taxonomy" id="354439"/>
    <lineage>
        <taxon>Eukaryota</taxon>
        <taxon>Metazoa</taxon>
        <taxon>Ecdysozoa</taxon>
        <taxon>Arthropoda</taxon>
        <taxon>Hexapoda</taxon>
        <taxon>Insecta</taxon>
        <taxon>Pterygota</taxon>
        <taxon>Neoptera</taxon>
        <taxon>Endopterygota</taxon>
        <taxon>Coleoptera</taxon>
        <taxon>Polyphaga</taxon>
        <taxon>Cucujiformia</taxon>
        <taxon>Curculionidae</taxon>
        <taxon>Dryophthorinae</taxon>
        <taxon>Rhynchophorus</taxon>
    </lineage>
</organism>
<dbReference type="Proteomes" id="UP000625711">
    <property type="component" value="Unassembled WGS sequence"/>
</dbReference>
<keyword evidence="2" id="KW-1185">Reference proteome</keyword>
<accession>A0A834MNJ4</accession>
<protein>
    <submittedName>
        <fullName evidence="1">Uncharacterized protein</fullName>
    </submittedName>
</protein>
<name>A0A834MNJ4_RHYFE</name>
<dbReference type="EMBL" id="JAACXV010000044">
    <property type="protein sequence ID" value="KAF7285764.1"/>
    <property type="molecule type" value="Genomic_DNA"/>
</dbReference>
<gene>
    <name evidence="1" type="ORF">GWI33_009949</name>
</gene>